<feature type="coiled-coil region" evidence="1">
    <location>
        <begin position="81"/>
        <end position="108"/>
    </location>
</feature>
<feature type="non-terminal residue" evidence="2">
    <location>
        <position position="1"/>
    </location>
</feature>
<dbReference type="AlphaFoldDB" id="A0A392R5J6"/>
<feature type="non-terminal residue" evidence="2">
    <location>
        <position position="156"/>
    </location>
</feature>
<dbReference type="Proteomes" id="UP000265520">
    <property type="component" value="Unassembled WGS sequence"/>
</dbReference>
<evidence type="ECO:0000313" key="3">
    <source>
        <dbReference type="Proteomes" id="UP000265520"/>
    </source>
</evidence>
<sequence length="156" mass="17441">KPDEALAMLLQARCSSSSTASGSSASVKAKHDALIYKFAQEFIREDILEKLKDNPKAVYGMKAFLAELQVPMTSKPMLSIVTQIEAHIDQYTKDLQKFLNNEEQVKAQRLAQAILWEKANVSNAKVEQMKKQSHDTVSGVNTCKANIIQWSAEIEE</sequence>
<proteinExistence type="predicted"/>
<keyword evidence="3" id="KW-1185">Reference proteome</keyword>
<keyword evidence="1" id="KW-0175">Coiled coil</keyword>
<reference evidence="2 3" key="1">
    <citation type="journal article" date="2018" name="Front. Plant Sci.">
        <title>Red Clover (Trifolium pratense) and Zigzag Clover (T. medium) - A Picture of Genomic Similarities and Differences.</title>
        <authorList>
            <person name="Dluhosova J."/>
            <person name="Istvanek J."/>
            <person name="Nedelnik J."/>
            <person name="Repkova J."/>
        </authorList>
    </citation>
    <scope>NUCLEOTIDE SEQUENCE [LARGE SCALE GENOMIC DNA]</scope>
    <source>
        <strain evidence="3">cv. 10/8</strain>
        <tissue evidence="2">Leaf</tissue>
    </source>
</reference>
<evidence type="ECO:0000256" key="1">
    <source>
        <dbReference type="SAM" id="Coils"/>
    </source>
</evidence>
<dbReference type="EMBL" id="LXQA010184812">
    <property type="protein sequence ID" value="MCI31126.1"/>
    <property type="molecule type" value="Genomic_DNA"/>
</dbReference>
<comment type="caution">
    <text evidence="2">The sequence shown here is derived from an EMBL/GenBank/DDBJ whole genome shotgun (WGS) entry which is preliminary data.</text>
</comment>
<organism evidence="2 3">
    <name type="scientific">Trifolium medium</name>
    <dbReference type="NCBI Taxonomy" id="97028"/>
    <lineage>
        <taxon>Eukaryota</taxon>
        <taxon>Viridiplantae</taxon>
        <taxon>Streptophyta</taxon>
        <taxon>Embryophyta</taxon>
        <taxon>Tracheophyta</taxon>
        <taxon>Spermatophyta</taxon>
        <taxon>Magnoliopsida</taxon>
        <taxon>eudicotyledons</taxon>
        <taxon>Gunneridae</taxon>
        <taxon>Pentapetalae</taxon>
        <taxon>rosids</taxon>
        <taxon>fabids</taxon>
        <taxon>Fabales</taxon>
        <taxon>Fabaceae</taxon>
        <taxon>Papilionoideae</taxon>
        <taxon>50 kb inversion clade</taxon>
        <taxon>NPAAA clade</taxon>
        <taxon>Hologalegina</taxon>
        <taxon>IRL clade</taxon>
        <taxon>Trifolieae</taxon>
        <taxon>Trifolium</taxon>
    </lineage>
</organism>
<accession>A0A392R5J6</accession>
<name>A0A392R5J6_9FABA</name>
<protein>
    <submittedName>
        <fullName evidence="2">Protein gar2-like</fullName>
    </submittedName>
</protein>
<evidence type="ECO:0000313" key="2">
    <source>
        <dbReference type="EMBL" id="MCI31126.1"/>
    </source>
</evidence>